<feature type="transmembrane region" description="Helical" evidence="5">
    <location>
        <begin position="306"/>
        <end position="327"/>
    </location>
</feature>
<organism evidence="6 7">
    <name type="scientific">Hyaloscypha variabilis (strain UAMH 11265 / GT02V1 / F)</name>
    <name type="common">Meliniomyces variabilis</name>
    <dbReference type="NCBI Taxonomy" id="1149755"/>
    <lineage>
        <taxon>Eukaryota</taxon>
        <taxon>Fungi</taxon>
        <taxon>Dikarya</taxon>
        <taxon>Ascomycota</taxon>
        <taxon>Pezizomycotina</taxon>
        <taxon>Leotiomycetes</taxon>
        <taxon>Helotiales</taxon>
        <taxon>Hyaloscyphaceae</taxon>
        <taxon>Hyaloscypha</taxon>
        <taxon>Hyaloscypha variabilis</taxon>
    </lineage>
</organism>
<protein>
    <submittedName>
        <fullName evidence="6">MFS general substrate transporter</fullName>
    </submittedName>
</protein>
<keyword evidence="2 5" id="KW-0812">Transmembrane</keyword>
<proteinExistence type="predicted"/>
<comment type="subcellular location">
    <subcellularLocation>
        <location evidence="1">Membrane</location>
        <topology evidence="1">Multi-pass membrane protein</topology>
    </subcellularLocation>
</comment>
<gene>
    <name evidence="6" type="ORF">L207DRAFT_525734</name>
</gene>
<feature type="transmembrane region" description="Helical" evidence="5">
    <location>
        <begin position="486"/>
        <end position="506"/>
    </location>
</feature>
<dbReference type="InterPro" id="IPR011701">
    <property type="entry name" value="MFS"/>
</dbReference>
<feature type="transmembrane region" description="Helical" evidence="5">
    <location>
        <begin position="235"/>
        <end position="255"/>
    </location>
</feature>
<keyword evidence="4 5" id="KW-0472">Membrane</keyword>
<dbReference type="InterPro" id="IPR036259">
    <property type="entry name" value="MFS_trans_sf"/>
</dbReference>
<dbReference type="GO" id="GO:0016020">
    <property type="term" value="C:membrane"/>
    <property type="evidence" value="ECO:0007669"/>
    <property type="project" value="UniProtKB-SubCell"/>
</dbReference>
<evidence type="ECO:0000256" key="3">
    <source>
        <dbReference type="ARBA" id="ARBA00022989"/>
    </source>
</evidence>
<keyword evidence="3 5" id="KW-1133">Transmembrane helix</keyword>
<dbReference type="PANTHER" id="PTHR23507">
    <property type="entry name" value="ZGC:174356"/>
    <property type="match status" value="1"/>
</dbReference>
<dbReference type="Proteomes" id="UP000235786">
    <property type="component" value="Unassembled WGS sequence"/>
</dbReference>
<evidence type="ECO:0000256" key="1">
    <source>
        <dbReference type="ARBA" id="ARBA00004141"/>
    </source>
</evidence>
<accession>A0A2J6S0U6</accession>
<feature type="transmembrane region" description="Helical" evidence="5">
    <location>
        <begin position="207"/>
        <end position="229"/>
    </location>
</feature>
<name>A0A2J6S0U6_HYAVF</name>
<dbReference type="AlphaFoldDB" id="A0A2J6S0U6"/>
<dbReference type="Pfam" id="PF07690">
    <property type="entry name" value="MFS_1"/>
    <property type="match status" value="1"/>
</dbReference>
<sequence>MTAADSTLEHEDAEDAPLLPDALHVRNHASTIPIYQTRSRRIIILILFGVIFILAFGGTLMVVPSIQLYEDIVCHHYYNGLKGEKHKGYDDTIEEGLCKVREVQGELNILFAGMQFLGGFISLLTAVPFGLLADRIGRRPVFLLAIYGLFLANLWSLVVLKFWRYLPIRLLWLNTAFTLMGGGEAVVTMMFYAIGSDVTPQERRANVFLVGGGMVLFGEILAPSISSYLMAKSPWIPLLIGQVLIGLGPALFIFVPETLHMRPRGIESETLTPDAISERSVSINGGDKVGFFSTAISKARNSLKELYGSLSVLHSLPILLLLLAFLIQPFSRQSVDLSVRYISNRFHWDLKNVGFLLSLRALVNFLLLLALLPSLSYYLIRRLHFSPKEKDLALARFSVVFLVIGALLIGLSPTIVGTIFGNVVFTLGTGTNALTRSLITSLVDQEHVGRLYAAIGVVEVCGSLAASPTLAALYTLGLGLGGPWVGLPFFALALICFVGAIGIWSFGCLARDKLPSGVQDEDDANTLVVLPESAEGRSINVV</sequence>
<dbReference type="PANTHER" id="PTHR23507:SF1">
    <property type="entry name" value="FI18259P1-RELATED"/>
    <property type="match status" value="1"/>
</dbReference>
<feature type="transmembrane region" description="Helical" evidence="5">
    <location>
        <begin position="361"/>
        <end position="380"/>
    </location>
</feature>
<feature type="transmembrane region" description="Helical" evidence="5">
    <location>
        <begin position="175"/>
        <end position="195"/>
    </location>
</feature>
<dbReference type="OrthoDB" id="3026777at2759"/>
<dbReference type="EMBL" id="KZ613941">
    <property type="protein sequence ID" value="PMD44401.1"/>
    <property type="molecule type" value="Genomic_DNA"/>
</dbReference>
<reference evidence="6 7" key="1">
    <citation type="submission" date="2016-04" db="EMBL/GenBank/DDBJ databases">
        <title>A degradative enzymes factory behind the ericoid mycorrhizal symbiosis.</title>
        <authorList>
            <consortium name="DOE Joint Genome Institute"/>
            <person name="Martino E."/>
            <person name="Morin E."/>
            <person name="Grelet G."/>
            <person name="Kuo A."/>
            <person name="Kohler A."/>
            <person name="Daghino S."/>
            <person name="Barry K."/>
            <person name="Choi C."/>
            <person name="Cichocki N."/>
            <person name="Clum A."/>
            <person name="Copeland A."/>
            <person name="Hainaut M."/>
            <person name="Haridas S."/>
            <person name="Labutti K."/>
            <person name="Lindquist E."/>
            <person name="Lipzen A."/>
            <person name="Khouja H.-R."/>
            <person name="Murat C."/>
            <person name="Ohm R."/>
            <person name="Olson A."/>
            <person name="Spatafora J."/>
            <person name="Veneault-Fourrey C."/>
            <person name="Henrissat B."/>
            <person name="Grigoriev I."/>
            <person name="Martin F."/>
            <person name="Perotto S."/>
        </authorList>
    </citation>
    <scope>NUCLEOTIDE SEQUENCE [LARGE SCALE GENOMIC DNA]</scope>
    <source>
        <strain evidence="6 7">F</strain>
    </source>
</reference>
<dbReference type="GO" id="GO:0022857">
    <property type="term" value="F:transmembrane transporter activity"/>
    <property type="evidence" value="ECO:0007669"/>
    <property type="project" value="InterPro"/>
</dbReference>
<keyword evidence="7" id="KW-1185">Reference proteome</keyword>
<evidence type="ECO:0000313" key="6">
    <source>
        <dbReference type="EMBL" id="PMD44401.1"/>
    </source>
</evidence>
<feature type="transmembrane region" description="Helical" evidence="5">
    <location>
        <begin position="392"/>
        <end position="413"/>
    </location>
</feature>
<evidence type="ECO:0000256" key="4">
    <source>
        <dbReference type="ARBA" id="ARBA00023136"/>
    </source>
</evidence>
<feature type="transmembrane region" description="Helical" evidence="5">
    <location>
        <begin position="141"/>
        <end position="163"/>
    </location>
</feature>
<dbReference type="Gene3D" id="1.20.1250.20">
    <property type="entry name" value="MFS general substrate transporter like domains"/>
    <property type="match status" value="1"/>
</dbReference>
<dbReference type="SUPFAM" id="SSF103473">
    <property type="entry name" value="MFS general substrate transporter"/>
    <property type="match status" value="1"/>
</dbReference>
<feature type="transmembrane region" description="Helical" evidence="5">
    <location>
        <begin position="42"/>
        <end position="63"/>
    </location>
</feature>
<evidence type="ECO:0000313" key="7">
    <source>
        <dbReference type="Proteomes" id="UP000235786"/>
    </source>
</evidence>
<evidence type="ECO:0000256" key="2">
    <source>
        <dbReference type="ARBA" id="ARBA00022692"/>
    </source>
</evidence>
<feature type="transmembrane region" description="Helical" evidence="5">
    <location>
        <begin position="109"/>
        <end position="129"/>
    </location>
</feature>
<evidence type="ECO:0000256" key="5">
    <source>
        <dbReference type="SAM" id="Phobius"/>
    </source>
</evidence>